<gene>
    <name evidence="2" type="ORF">NDU88_000854</name>
</gene>
<protein>
    <submittedName>
        <fullName evidence="2">Uncharacterized protein</fullName>
    </submittedName>
</protein>
<keyword evidence="3" id="KW-1185">Reference proteome</keyword>
<feature type="compositionally biased region" description="Acidic residues" evidence="1">
    <location>
        <begin position="156"/>
        <end position="166"/>
    </location>
</feature>
<dbReference type="Proteomes" id="UP001066276">
    <property type="component" value="Chromosome 9"/>
</dbReference>
<evidence type="ECO:0000256" key="1">
    <source>
        <dbReference type="SAM" id="MobiDB-lite"/>
    </source>
</evidence>
<accession>A0AAV7MI14</accession>
<comment type="caution">
    <text evidence="2">The sequence shown here is derived from an EMBL/GenBank/DDBJ whole genome shotgun (WGS) entry which is preliminary data.</text>
</comment>
<feature type="region of interest" description="Disordered" evidence="1">
    <location>
        <begin position="130"/>
        <end position="196"/>
    </location>
</feature>
<sequence>MVPESTGERGDITEEDQGVTKKEAAEMELVRLQCLQNIPGDAGEATPGDGDGPSLNPRKTLDPDLKAILAEHLCGVDATAVCDHTINNTSRTEDFIVIDDKTKDASNADSDTGFDLVNATVDATVDEIHQPAEDNLRSKHTSSSKVSTLPPRNFIDSEESEKDDDGPFGAAHSPSELHVKYQEEENDDEYYAQVYH</sequence>
<dbReference type="AlphaFoldDB" id="A0AAV7MI14"/>
<feature type="region of interest" description="Disordered" evidence="1">
    <location>
        <begin position="1"/>
        <end position="20"/>
    </location>
</feature>
<feature type="region of interest" description="Disordered" evidence="1">
    <location>
        <begin position="36"/>
        <end position="61"/>
    </location>
</feature>
<evidence type="ECO:0000313" key="3">
    <source>
        <dbReference type="Proteomes" id="UP001066276"/>
    </source>
</evidence>
<reference evidence="2" key="1">
    <citation type="journal article" date="2022" name="bioRxiv">
        <title>Sequencing and chromosome-scale assembly of the giantPleurodeles waltlgenome.</title>
        <authorList>
            <person name="Brown T."/>
            <person name="Elewa A."/>
            <person name="Iarovenko S."/>
            <person name="Subramanian E."/>
            <person name="Araus A.J."/>
            <person name="Petzold A."/>
            <person name="Susuki M."/>
            <person name="Suzuki K.-i.T."/>
            <person name="Hayashi T."/>
            <person name="Toyoda A."/>
            <person name="Oliveira C."/>
            <person name="Osipova E."/>
            <person name="Leigh N.D."/>
            <person name="Simon A."/>
            <person name="Yun M.H."/>
        </authorList>
    </citation>
    <scope>NUCLEOTIDE SEQUENCE</scope>
    <source>
        <strain evidence="2">20211129_DDA</strain>
        <tissue evidence="2">Liver</tissue>
    </source>
</reference>
<organism evidence="2 3">
    <name type="scientific">Pleurodeles waltl</name>
    <name type="common">Iberian ribbed newt</name>
    <dbReference type="NCBI Taxonomy" id="8319"/>
    <lineage>
        <taxon>Eukaryota</taxon>
        <taxon>Metazoa</taxon>
        <taxon>Chordata</taxon>
        <taxon>Craniata</taxon>
        <taxon>Vertebrata</taxon>
        <taxon>Euteleostomi</taxon>
        <taxon>Amphibia</taxon>
        <taxon>Batrachia</taxon>
        <taxon>Caudata</taxon>
        <taxon>Salamandroidea</taxon>
        <taxon>Salamandridae</taxon>
        <taxon>Pleurodelinae</taxon>
        <taxon>Pleurodeles</taxon>
    </lineage>
</organism>
<evidence type="ECO:0000313" key="2">
    <source>
        <dbReference type="EMBL" id="KAJ1103431.1"/>
    </source>
</evidence>
<proteinExistence type="predicted"/>
<name>A0AAV7MI14_PLEWA</name>
<dbReference type="EMBL" id="JANPWB010000013">
    <property type="protein sequence ID" value="KAJ1103431.1"/>
    <property type="molecule type" value="Genomic_DNA"/>
</dbReference>